<evidence type="ECO:0000256" key="7">
    <source>
        <dbReference type="PIRSR" id="PIRSR038994-3"/>
    </source>
</evidence>
<feature type="binding site" evidence="7">
    <location>
        <position position="216"/>
    </location>
    <ligand>
        <name>Zn(2+)</name>
        <dbReference type="ChEBI" id="CHEBI:29105"/>
    </ligand>
</feature>
<evidence type="ECO:0000256" key="2">
    <source>
        <dbReference type="ARBA" id="ARBA00022723"/>
    </source>
</evidence>
<dbReference type="AlphaFoldDB" id="A0A2T7BJG4"/>
<dbReference type="FunFam" id="3.20.20.140:FF:000004">
    <property type="entry name" value="N-acetylglucosamine-6-phosphate deacetylase"/>
    <property type="match status" value="1"/>
</dbReference>
<dbReference type="InterPro" id="IPR032466">
    <property type="entry name" value="Metal_Hydrolase"/>
</dbReference>
<dbReference type="SUPFAM" id="SSF51338">
    <property type="entry name" value="Composite domain of metallo-dependent hydrolases"/>
    <property type="match status" value="1"/>
</dbReference>
<evidence type="ECO:0000256" key="1">
    <source>
        <dbReference type="ARBA" id="ARBA00010716"/>
    </source>
</evidence>
<dbReference type="InterPro" id="IPR006680">
    <property type="entry name" value="Amidohydro-rel"/>
</dbReference>
<evidence type="ECO:0000256" key="5">
    <source>
        <dbReference type="PIRNR" id="PIRNR038994"/>
    </source>
</evidence>
<feature type="active site" description="Proton donor/acceptor" evidence="6">
    <location>
        <position position="278"/>
    </location>
</feature>
<dbReference type="OrthoDB" id="9776488at2"/>
<comment type="cofactor">
    <cofactor evidence="7">
        <name>a divalent metal cation</name>
        <dbReference type="ChEBI" id="CHEBI:60240"/>
    </cofactor>
    <text evidence="7">Binds 1 divalent metal cation per subunit.</text>
</comment>
<dbReference type="GO" id="GO:0006046">
    <property type="term" value="P:N-acetylglucosamine catabolic process"/>
    <property type="evidence" value="ECO:0007669"/>
    <property type="project" value="TreeGrafter"/>
</dbReference>
<dbReference type="EMBL" id="QCYK01000002">
    <property type="protein sequence ID" value="PUZ26430.1"/>
    <property type="molecule type" value="Genomic_DNA"/>
</dbReference>
<keyword evidence="2 7" id="KW-0479">Metal-binding</keyword>
<dbReference type="Pfam" id="PF01979">
    <property type="entry name" value="Amidohydro_1"/>
    <property type="match status" value="1"/>
</dbReference>
<dbReference type="Gene3D" id="2.30.40.10">
    <property type="entry name" value="Urease, subunit C, domain 1"/>
    <property type="match status" value="1"/>
</dbReference>
<dbReference type="PANTHER" id="PTHR11113">
    <property type="entry name" value="N-ACETYLGLUCOSAMINE-6-PHOSPHATE DEACETYLASE"/>
    <property type="match status" value="1"/>
</dbReference>
<evidence type="ECO:0000259" key="8">
    <source>
        <dbReference type="Pfam" id="PF01979"/>
    </source>
</evidence>
<feature type="binding site" evidence="7">
    <location>
        <position position="195"/>
    </location>
    <ligand>
        <name>Zn(2+)</name>
        <dbReference type="ChEBI" id="CHEBI:29105"/>
    </ligand>
</feature>
<keyword evidence="4 5" id="KW-0119">Carbohydrate metabolism</keyword>
<comment type="caution">
    <text evidence="9">The sequence shown here is derived from an EMBL/GenBank/DDBJ whole genome shotgun (WGS) entry which is preliminary data.</text>
</comment>
<accession>A0A2T7BJG4</accession>
<dbReference type="InterPro" id="IPR011059">
    <property type="entry name" value="Metal-dep_hydrolase_composite"/>
</dbReference>
<proteinExistence type="inferred from homology"/>
<protein>
    <submittedName>
        <fullName evidence="9">N-acetylglucosamine-6-phosphate deacetylase</fullName>
    </submittedName>
</protein>
<dbReference type="PANTHER" id="PTHR11113:SF14">
    <property type="entry name" value="N-ACETYLGLUCOSAMINE-6-PHOSPHATE DEACETYLASE"/>
    <property type="match status" value="1"/>
</dbReference>
<dbReference type="Proteomes" id="UP000244450">
    <property type="component" value="Unassembled WGS sequence"/>
</dbReference>
<keyword evidence="10" id="KW-1185">Reference proteome</keyword>
<evidence type="ECO:0000256" key="6">
    <source>
        <dbReference type="PIRSR" id="PIRSR038994-1"/>
    </source>
</evidence>
<dbReference type="InterPro" id="IPR003764">
    <property type="entry name" value="GlcNAc_6-P_deAcase"/>
</dbReference>
<sequence length="392" mass="42290">MQLKIINAKVILPAGIVEGGTVLVNGGKIMDIAPHDTGVKAAETLDAGGLYLSPGFIDIHVHGGGGHDFMDNTVEAFLGIAQLHARYGTTALTPTTLSCEQDDLLTTLDTYASAHAQNTRGARFIGMHIEGPYFSMEQRGAQDPRYIRNPDPAEYRSILERYDYIKRWSAAPELEGALAFGQYLQSKNVLAAIAHTNALDTEVLTAFAQGYTHATHFYSCMSTVTRRHAFRYGGAVEAAYLLDGMTVEVIADGKHLPASLLQLIHKIKGTENIALITDAMRGAGMPEGPSILGGLKNGQPVIIEDGVAKMPDRTAFAGSVATADLLVRNMIHMAGIPLVDAVRMITATPARIMGVDRQMGSLLPGRQADLVLFDDHIRIQRTLLSGQTIFQQ</sequence>
<evidence type="ECO:0000313" key="9">
    <source>
        <dbReference type="EMBL" id="PUZ26430.1"/>
    </source>
</evidence>
<evidence type="ECO:0000313" key="10">
    <source>
        <dbReference type="Proteomes" id="UP000244450"/>
    </source>
</evidence>
<comment type="similarity">
    <text evidence="1 5">Belongs to the metallo-dependent hydrolases superfamily. NagA family.</text>
</comment>
<dbReference type="GO" id="GO:0008448">
    <property type="term" value="F:N-acetylglucosamine-6-phosphate deacetylase activity"/>
    <property type="evidence" value="ECO:0007669"/>
    <property type="project" value="InterPro"/>
</dbReference>
<dbReference type="NCBIfam" id="TIGR00221">
    <property type="entry name" value="nagA"/>
    <property type="match status" value="1"/>
</dbReference>
<dbReference type="PIRSF" id="PIRSF038994">
    <property type="entry name" value="NagA"/>
    <property type="match status" value="1"/>
</dbReference>
<dbReference type="GO" id="GO:0046872">
    <property type="term" value="F:metal ion binding"/>
    <property type="evidence" value="ECO:0007669"/>
    <property type="project" value="UniProtKB-KW"/>
</dbReference>
<reference evidence="9 10" key="1">
    <citation type="submission" date="2018-04" db="EMBL/GenBank/DDBJ databases">
        <title>Chitinophaga fuyangensis sp. nov., isolated from soil in a chemical factory.</title>
        <authorList>
            <person name="Chen K."/>
        </authorList>
    </citation>
    <scope>NUCLEOTIDE SEQUENCE [LARGE SCALE GENOMIC DNA]</scope>
    <source>
        <strain evidence="9 10">LY-1</strain>
    </source>
</reference>
<organism evidence="9 10">
    <name type="scientific">Chitinophaga parva</name>
    <dbReference type="NCBI Taxonomy" id="2169414"/>
    <lineage>
        <taxon>Bacteria</taxon>
        <taxon>Pseudomonadati</taxon>
        <taxon>Bacteroidota</taxon>
        <taxon>Chitinophagia</taxon>
        <taxon>Chitinophagales</taxon>
        <taxon>Chitinophagaceae</taxon>
        <taxon>Chitinophaga</taxon>
    </lineage>
</organism>
<gene>
    <name evidence="9" type="primary">nagA</name>
    <name evidence="9" type="ORF">DCC81_15390</name>
</gene>
<dbReference type="RefSeq" id="WP_108688266.1">
    <property type="nucleotide sequence ID" value="NZ_QCYK01000002.1"/>
</dbReference>
<name>A0A2T7BJG4_9BACT</name>
<feature type="domain" description="Amidohydrolase-related" evidence="8">
    <location>
        <begin position="51"/>
        <end position="377"/>
    </location>
</feature>
<evidence type="ECO:0000256" key="3">
    <source>
        <dbReference type="ARBA" id="ARBA00022801"/>
    </source>
</evidence>
<evidence type="ECO:0000256" key="4">
    <source>
        <dbReference type="ARBA" id="ARBA00023277"/>
    </source>
</evidence>
<dbReference type="CDD" id="cd00854">
    <property type="entry name" value="NagA"/>
    <property type="match status" value="1"/>
</dbReference>
<keyword evidence="3 5" id="KW-0378">Hydrolase</keyword>
<dbReference type="Gene3D" id="3.20.20.140">
    <property type="entry name" value="Metal-dependent hydrolases"/>
    <property type="match status" value="1"/>
</dbReference>
<feature type="binding site" evidence="7">
    <location>
        <position position="130"/>
    </location>
    <ligand>
        <name>Zn(2+)</name>
        <dbReference type="ChEBI" id="CHEBI:29105"/>
    </ligand>
</feature>
<dbReference type="SUPFAM" id="SSF51556">
    <property type="entry name" value="Metallo-dependent hydrolases"/>
    <property type="match status" value="1"/>
</dbReference>